<comment type="catalytic activity">
    <reaction evidence="9 10">
        <text>N(2)-acetyl-L-ornithine + L-glutamate = N-acetyl-L-glutamate + L-ornithine</text>
        <dbReference type="Rhea" id="RHEA:15349"/>
        <dbReference type="ChEBI" id="CHEBI:29985"/>
        <dbReference type="ChEBI" id="CHEBI:44337"/>
        <dbReference type="ChEBI" id="CHEBI:46911"/>
        <dbReference type="ChEBI" id="CHEBI:57805"/>
        <dbReference type="EC" id="2.3.1.35"/>
    </reaction>
</comment>
<feature type="binding site" evidence="10">
    <location>
        <position position="190"/>
    </location>
    <ligand>
        <name>substrate</name>
    </ligand>
</feature>
<comment type="pathway">
    <text evidence="10">Amino-acid biosynthesis; L-arginine biosynthesis; L-ornithine and N-acetyl-L-glutamate from L-glutamate and N(2)-acetyl-L-ornithine (cyclic): step 1/1.</text>
</comment>
<dbReference type="GO" id="GO:0004042">
    <property type="term" value="F:L-glutamate N-acetyltransferase activity"/>
    <property type="evidence" value="ECO:0007669"/>
    <property type="project" value="UniProtKB-UniRule"/>
</dbReference>
<feature type="binding site" evidence="10">
    <location>
        <position position="276"/>
    </location>
    <ligand>
        <name>substrate</name>
    </ligand>
</feature>
<keyword evidence="7 10" id="KW-0511">Multifunctional enzyme</keyword>
<dbReference type="UniPathway" id="UPA00068">
    <property type="reaction ID" value="UER00106"/>
</dbReference>
<evidence type="ECO:0000256" key="7">
    <source>
        <dbReference type="ARBA" id="ARBA00023268"/>
    </source>
</evidence>
<dbReference type="Pfam" id="PF01960">
    <property type="entry name" value="ArgJ"/>
    <property type="match status" value="1"/>
</dbReference>
<dbReference type="EMBL" id="UHJJ01000003">
    <property type="protein sequence ID" value="SUQ13533.1"/>
    <property type="molecule type" value="Genomic_DNA"/>
</dbReference>
<comment type="function">
    <text evidence="10">Catalyzes two activities which are involved in the cyclic version of arginine biosynthesis: the synthesis of N-acetylglutamate from glutamate and acetyl-CoA as the acetyl donor, and of ornithine by transacetylation between N(2)-acetylornithine and glutamate.</text>
</comment>
<dbReference type="InterPro" id="IPR002813">
    <property type="entry name" value="Arg_biosynth_ArgJ"/>
</dbReference>
<dbReference type="GO" id="GO:0006526">
    <property type="term" value="P:L-arginine biosynthetic process"/>
    <property type="evidence" value="ECO:0007669"/>
    <property type="project" value="UniProtKB-UniRule"/>
</dbReference>
<name>A0A315ZZN5_9FIRM</name>
<accession>A0A315ZZN5</accession>
<dbReference type="FunFam" id="3.60.70.12:FF:000001">
    <property type="entry name" value="Arginine biosynthesis bifunctional protein ArgJ, chloroplastic"/>
    <property type="match status" value="1"/>
</dbReference>
<dbReference type="EC" id="2.3.1.1" evidence="10"/>
<evidence type="ECO:0000256" key="6">
    <source>
        <dbReference type="ARBA" id="ARBA00022813"/>
    </source>
</evidence>
<feature type="binding site" evidence="10">
    <location>
        <position position="407"/>
    </location>
    <ligand>
        <name>substrate</name>
    </ligand>
</feature>
<dbReference type="GO" id="GO:0005737">
    <property type="term" value="C:cytoplasm"/>
    <property type="evidence" value="ECO:0007669"/>
    <property type="project" value="UniProtKB-SubCell"/>
</dbReference>
<dbReference type="SUPFAM" id="SSF56266">
    <property type="entry name" value="DmpA/ArgJ-like"/>
    <property type="match status" value="1"/>
</dbReference>
<sequence>MEIIKGGVTAAKGFQAASAAAGIKYQNRTDMALIYSKKPCKTAGTFTTNVVKAAPVKWDKKVVDSGVKSQAVIVNSGIANACTGEEGYGYCEETAKAAGKALGVEAEGVLIGSTGVIGMQLPIDKLKEGVLKLAANKNGSAENGTLAAKAIMTTDTFQKEIAVTIQVGDKTVTIGGMAKGSGMIHPNMCTMLSFITTDAVISKKALQKALSEDVEDTYNMISVDGDTSTNDTVLLLANGMAKNEKIKYGTEEYEKFAEALHIVNEYLAKKIAGDGEGATALFEVKVTGASTKKQAKTLAKSIVCSNLTKTAIAGHDANWGRILCAMGYSGAQFDPEKVDLFFESKAGRIQIIENGTAVDYSEEKATEILSQPEVTATADIKEGTESAAAWGCDLTHGYIDINADYRS</sequence>
<keyword evidence="6 10" id="KW-0068">Autocatalytic cleavage</keyword>
<evidence type="ECO:0000256" key="1">
    <source>
        <dbReference type="ARBA" id="ARBA00006774"/>
    </source>
</evidence>
<evidence type="ECO:0000256" key="10">
    <source>
        <dbReference type="HAMAP-Rule" id="MF_01106"/>
    </source>
</evidence>
<evidence type="ECO:0000256" key="9">
    <source>
        <dbReference type="ARBA" id="ARBA00049439"/>
    </source>
</evidence>
<dbReference type="InterPro" id="IPR016117">
    <property type="entry name" value="ArgJ-like_dom_sf"/>
</dbReference>
<evidence type="ECO:0000313" key="11">
    <source>
        <dbReference type="EMBL" id="SUQ13533.1"/>
    </source>
</evidence>
<comment type="pathway">
    <text evidence="10">Amino-acid biosynthesis; L-arginine biosynthesis; N(2)-acetyl-L-ornithine from L-glutamate: step 1/4.</text>
</comment>
<dbReference type="FunFam" id="3.10.20.340:FF:000001">
    <property type="entry name" value="Arginine biosynthesis bifunctional protein ArgJ, chloroplastic"/>
    <property type="match status" value="1"/>
</dbReference>
<dbReference type="Gene3D" id="3.10.20.340">
    <property type="entry name" value="ArgJ beta chain, C-terminal domain"/>
    <property type="match status" value="1"/>
</dbReference>
<comment type="catalytic activity">
    <reaction evidence="10">
        <text>L-glutamate + acetyl-CoA = N-acetyl-L-glutamate + CoA + H(+)</text>
        <dbReference type="Rhea" id="RHEA:24292"/>
        <dbReference type="ChEBI" id="CHEBI:15378"/>
        <dbReference type="ChEBI" id="CHEBI:29985"/>
        <dbReference type="ChEBI" id="CHEBI:44337"/>
        <dbReference type="ChEBI" id="CHEBI:57287"/>
        <dbReference type="ChEBI" id="CHEBI:57288"/>
        <dbReference type="EC" id="2.3.1.1"/>
    </reaction>
</comment>
<keyword evidence="3 10" id="KW-0055">Arginine biosynthesis</keyword>
<comment type="caution">
    <text evidence="10">Lacks conserved residue(s) required for the propagation of feature annotation.</text>
</comment>
<keyword evidence="8 10" id="KW-0012">Acyltransferase</keyword>
<dbReference type="PANTHER" id="PTHR23100">
    <property type="entry name" value="ARGININE BIOSYNTHESIS BIFUNCTIONAL PROTEIN ARGJ"/>
    <property type="match status" value="1"/>
</dbReference>
<keyword evidence="12" id="KW-1185">Reference proteome</keyword>
<gene>
    <name evidence="10" type="primary">argJ</name>
    <name evidence="11" type="ORF">SAMN05216529_103263</name>
</gene>
<dbReference type="CDD" id="cd02152">
    <property type="entry name" value="OAT"/>
    <property type="match status" value="1"/>
</dbReference>
<keyword evidence="4 10" id="KW-0028">Amino-acid biosynthesis</keyword>
<dbReference type="EC" id="2.3.1.35" evidence="10"/>
<feature type="binding site" evidence="10">
    <location>
        <position position="402"/>
    </location>
    <ligand>
        <name>substrate</name>
    </ligand>
</feature>
<evidence type="ECO:0000256" key="3">
    <source>
        <dbReference type="ARBA" id="ARBA00022571"/>
    </source>
</evidence>
<evidence type="ECO:0000256" key="5">
    <source>
        <dbReference type="ARBA" id="ARBA00022679"/>
    </source>
</evidence>
<dbReference type="PANTHER" id="PTHR23100:SF0">
    <property type="entry name" value="ARGININE BIOSYNTHESIS BIFUNCTIONAL PROTEIN ARGJ, MITOCHONDRIAL"/>
    <property type="match status" value="1"/>
</dbReference>
<feature type="site" description="Involved in the stabilization of negative charge on the oxyanion by the formation of the oxyanion hole" evidence="10">
    <location>
        <position position="114"/>
    </location>
</feature>
<dbReference type="GO" id="GO:0006592">
    <property type="term" value="P:ornithine biosynthetic process"/>
    <property type="evidence" value="ECO:0007669"/>
    <property type="project" value="TreeGrafter"/>
</dbReference>
<comment type="similarity">
    <text evidence="1 10">Belongs to the ArgJ family.</text>
</comment>
<dbReference type="AlphaFoldDB" id="A0A315ZZN5"/>
<comment type="subcellular location">
    <subcellularLocation>
        <location evidence="10">Cytoplasm</location>
    </subcellularLocation>
</comment>
<organism evidence="11 12">
    <name type="scientific">Faecalicatena contorta</name>
    <dbReference type="NCBI Taxonomy" id="39482"/>
    <lineage>
        <taxon>Bacteria</taxon>
        <taxon>Bacillati</taxon>
        <taxon>Bacillota</taxon>
        <taxon>Clostridia</taxon>
        <taxon>Lachnospirales</taxon>
        <taxon>Lachnospiraceae</taxon>
        <taxon>Faecalicatena</taxon>
    </lineage>
</organism>
<dbReference type="Gene3D" id="3.60.70.12">
    <property type="entry name" value="L-amino peptidase D-ALA esterase/amidase"/>
    <property type="match status" value="1"/>
</dbReference>
<feature type="chain" id="PRO_5043059661" description="Arginine biosynthesis bifunctional protein ArgJ alpha chain" evidence="10">
    <location>
        <begin position="1"/>
        <end position="189"/>
    </location>
</feature>
<evidence type="ECO:0000256" key="4">
    <source>
        <dbReference type="ARBA" id="ARBA00022605"/>
    </source>
</evidence>
<dbReference type="NCBIfam" id="TIGR00120">
    <property type="entry name" value="ArgJ"/>
    <property type="match status" value="1"/>
</dbReference>
<evidence type="ECO:0000256" key="2">
    <source>
        <dbReference type="ARBA" id="ARBA00011475"/>
    </source>
</evidence>
<evidence type="ECO:0000256" key="8">
    <source>
        <dbReference type="ARBA" id="ARBA00023315"/>
    </source>
</evidence>
<feature type="site" description="Involved in the stabilization of negative charge on the oxyanion by the formation of the oxyanion hole" evidence="10">
    <location>
        <position position="115"/>
    </location>
</feature>
<feature type="binding site" evidence="10">
    <location>
        <position position="179"/>
    </location>
    <ligand>
        <name>substrate</name>
    </ligand>
</feature>
<dbReference type="RefSeq" id="WP_109709514.1">
    <property type="nucleotide sequence ID" value="NZ_QGDS01000003.1"/>
</dbReference>
<dbReference type="InterPro" id="IPR042195">
    <property type="entry name" value="ArgJ_beta_C"/>
</dbReference>
<protein>
    <recommendedName>
        <fullName evidence="10">Arginine biosynthesis bifunctional protein ArgJ</fullName>
    </recommendedName>
    <domain>
        <recommendedName>
            <fullName evidence="10">Glutamate N-acetyltransferase</fullName>
            <ecNumber evidence="10">2.3.1.35</ecNumber>
        </recommendedName>
        <alternativeName>
            <fullName evidence="10">Ornithine acetyltransferase</fullName>
            <shortName evidence="10">OATase</shortName>
        </alternativeName>
        <alternativeName>
            <fullName evidence="10">Ornithine transacetylase</fullName>
        </alternativeName>
    </domain>
    <domain>
        <recommendedName>
            <fullName evidence="10">Amino-acid acetyltransferase</fullName>
            <ecNumber evidence="10">2.3.1.1</ecNumber>
        </recommendedName>
        <alternativeName>
            <fullName evidence="10">N-acetylglutamate synthase</fullName>
            <shortName evidence="10">AGSase</shortName>
        </alternativeName>
    </domain>
    <component>
        <recommendedName>
            <fullName evidence="10">Arginine biosynthesis bifunctional protein ArgJ alpha chain</fullName>
        </recommendedName>
    </component>
    <component>
        <recommendedName>
            <fullName evidence="10">Arginine biosynthesis bifunctional protein ArgJ beta chain</fullName>
        </recommendedName>
    </component>
</protein>
<dbReference type="HAMAP" id="MF_01106">
    <property type="entry name" value="ArgJ"/>
    <property type="match status" value="1"/>
</dbReference>
<proteinExistence type="inferred from homology"/>
<keyword evidence="5 10" id="KW-0808">Transferase</keyword>
<feature type="active site" description="Nucleophile" evidence="10">
    <location>
        <position position="190"/>
    </location>
</feature>
<dbReference type="OrthoDB" id="9804242at2"/>
<dbReference type="NCBIfam" id="NF003802">
    <property type="entry name" value="PRK05388.1"/>
    <property type="match status" value="1"/>
</dbReference>
<comment type="subunit">
    <text evidence="2 10">Heterotetramer of two alpha and two beta chains.</text>
</comment>
<reference evidence="12" key="1">
    <citation type="submission" date="2017-07" db="EMBL/GenBank/DDBJ databases">
        <authorList>
            <person name="Varghese N."/>
            <person name="Submissions S."/>
        </authorList>
    </citation>
    <scope>NUCLEOTIDE SEQUENCE [LARGE SCALE GENOMIC DNA]</scope>
    <source>
        <strain evidence="12">NLAE-zl-C134</strain>
    </source>
</reference>
<keyword evidence="10" id="KW-0963">Cytoplasm</keyword>
<dbReference type="GO" id="GO:0004358">
    <property type="term" value="F:L-glutamate N-acetyltransferase activity, acting on acetyl-L-ornithine as donor"/>
    <property type="evidence" value="ECO:0007669"/>
    <property type="project" value="UniProtKB-UniRule"/>
</dbReference>
<dbReference type="Proteomes" id="UP000254051">
    <property type="component" value="Unassembled WGS sequence"/>
</dbReference>
<evidence type="ECO:0000313" key="12">
    <source>
        <dbReference type="Proteomes" id="UP000254051"/>
    </source>
</evidence>
<feature type="binding site" evidence="10">
    <location>
        <position position="153"/>
    </location>
    <ligand>
        <name>substrate</name>
    </ligand>
</feature>
<feature type="chain" id="PRO_5043059660" description="Arginine biosynthesis bifunctional protein ArgJ beta chain" evidence="10">
    <location>
        <begin position="190"/>
        <end position="407"/>
    </location>
</feature>